<dbReference type="Proteomes" id="UP000012040">
    <property type="component" value="Chromosome"/>
</dbReference>
<evidence type="ECO:0000259" key="1">
    <source>
        <dbReference type="Pfam" id="PF13473"/>
    </source>
</evidence>
<evidence type="ECO:0000313" key="3">
    <source>
        <dbReference type="Proteomes" id="UP000012040"/>
    </source>
</evidence>
<dbReference type="InterPro" id="IPR028096">
    <property type="entry name" value="EfeO_Cupredoxin"/>
</dbReference>
<evidence type="ECO:0000313" key="2">
    <source>
        <dbReference type="EMBL" id="AGH94928.1"/>
    </source>
</evidence>
<sequence length="168" mass="18828">MNSVNFKTVKSFIKIFVRSFLFTFCFFVQVKVNAQEVGTRSTDAVSPQQKNAELVSAIRKAVRPVEPSKEIVILHTESGFVPATVRVQKGVAYKIHVVNLNMKEKNVSFLMDSFTQSHNTVYGEQKSFNIEPQVEGVYSYQCPETGVQGKLVVVQSTPASRRVASFED</sequence>
<dbReference type="AlphaFoldDB" id="M4V6V2"/>
<protein>
    <recommendedName>
        <fullName evidence="1">EfeO-type cupredoxin-like domain-containing protein</fullName>
    </recommendedName>
</protein>
<dbReference type="Pfam" id="PF13473">
    <property type="entry name" value="Cupredoxin_1"/>
    <property type="match status" value="1"/>
</dbReference>
<dbReference type="SUPFAM" id="SSF49503">
    <property type="entry name" value="Cupredoxins"/>
    <property type="match status" value="1"/>
</dbReference>
<organism evidence="2 3">
    <name type="scientific">Pseudobdellovibrio exovorus JSS</name>
    <dbReference type="NCBI Taxonomy" id="1184267"/>
    <lineage>
        <taxon>Bacteria</taxon>
        <taxon>Pseudomonadati</taxon>
        <taxon>Bdellovibrionota</taxon>
        <taxon>Bdellovibrionia</taxon>
        <taxon>Bdellovibrionales</taxon>
        <taxon>Pseudobdellovibrionaceae</taxon>
        <taxon>Pseudobdellovibrio</taxon>
    </lineage>
</organism>
<keyword evidence="3" id="KW-1185">Reference proteome</keyword>
<dbReference type="PATRIC" id="fig|1184267.3.peg.717"/>
<dbReference type="InterPro" id="IPR008972">
    <property type="entry name" value="Cupredoxin"/>
</dbReference>
<dbReference type="KEGG" id="bex:A11Q_708"/>
<gene>
    <name evidence="2" type="ORF">A11Q_708</name>
</gene>
<dbReference type="eggNOG" id="ENOG5032IW8">
    <property type="taxonomic scope" value="Bacteria"/>
</dbReference>
<reference evidence="2 3" key="1">
    <citation type="journal article" date="2013" name="ISME J.">
        <title>By their genes ye shall know them: genomic signatures of predatory bacteria.</title>
        <authorList>
            <person name="Pasternak Z."/>
            <person name="Pietrokovski S."/>
            <person name="Rotem O."/>
            <person name="Gophna U."/>
            <person name="Lurie-Weinberger M.N."/>
            <person name="Jurkevitch E."/>
        </authorList>
    </citation>
    <scope>NUCLEOTIDE SEQUENCE [LARGE SCALE GENOMIC DNA]</scope>
    <source>
        <strain evidence="2 3">JSS</strain>
    </source>
</reference>
<feature type="domain" description="EfeO-type cupredoxin-like" evidence="1">
    <location>
        <begin position="65"/>
        <end position="153"/>
    </location>
</feature>
<name>M4V6V2_9BACT</name>
<accession>M4V6V2</accession>
<dbReference type="EMBL" id="CP003537">
    <property type="protein sequence ID" value="AGH94928.1"/>
    <property type="molecule type" value="Genomic_DNA"/>
</dbReference>
<dbReference type="Gene3D" id="2.60.40.420">
    <property type="entry name" value="Cupredoxins - blue copper proteins"/>
    <property type="match status" value="1"/>
</dbReference>
<dbReference type="HOGENOM" id="CLU_1575431_0_0_7"/>
<dbReference type="STRING" id="1184267.A11Q_708"/>
<proteinExistence type="predicted"/>